<evidence type="ECO:0000256" key="1">
    <source>
        <dbReference type="SAM" id="Coils"/>
    </source>
</evidence>
<reference evidence="2" key="1">
    <citation type="submission" date="2021-02" db="EMBL/GenBank/DDBJ databases">
        <title>Metagenome analyses of Stigonema ocellatum DSM 106950, Chlorogloea purpurea SAG 13.99 and Gomphosphaeria aponina DSM 107014.</title>
        <authorList>
            <person name="Marter P."/>
            <person name="Huang S."/>
        </authorList>
    </citation>
    <scope>NUCLEOTIDE SEQUENCE</scope>
    <source>
        <strain evidence="2">JP213</strain>
    </source>
</reference>
<name>A0A941GYW8_9CHRO</name>
<proteinExistence type="predicted"/>
<protein>
    <submittedName>
        <fullName evidence="2">DUF29 domain-containing protein</fullName>
    </submittedName>
</protein>
<accession>A0A941GYW8</accession>
<sequence length="151" mass="18418">MLTTNSIDLKELYELDDYLWIQETVKLLKEKKFQELDLENLIEELEDLGSEKRHQVESLLEQIIRHLLLLEYWEAEYERNYNHWEAEIVGFRSQINKRITTNFYNYLHDNFGEIYQDARLYVMKKSGIDTFPDSCPYTLEQLLDQQWFPQN</sequence>
<dbReference type="Proteomes" id="UP000767446">
    <property type="component" value="Unassembled WGS sequence"/>
</dbReference>
<evidence type="ECO:0000313" key="3">
    <source>
        <dbReference type="Proteomes" id="UP000767446"/>
    </source>
</evidence>
<dbReference type="PANTHER" id="PTHR34235:SF3">
    <property type="entry name" value="SLR1203 PROTEIN"/>
    <property type="match status" value="1"/>
</dbReference>
<dbReference type="InterPro" id="IPR002636">
    <property type="entry name" value="DUF29"/>
</dbReference>
<organism evidence="2 3">
    <name type="scientific">Gomphosphaeria aponina SAG 52.96 = DSM 107014</name>
    <dbReference type="NCBI Taxonomy" id="1521640"/>
    <lineage>
        <taxon>Bacteria</taxon>
        <taxon>Bacillati</taxon>
        <taxon>Cyanobacteriota</taxon>
        <taxon>Cyanophyceae</taxon>
        <taxon>Oscillatoriophycideae</taxon>
        <taxon>Chroococcales</taxon>
        <taxon>Gomphosphaeriaceae</taxon>
        <taxon>Gomphosphaeria</taxon>
    </lineage>
</organism>
<gene>
    <name evidence="2" type="ORF">DSM107014_14595</name>
</gene>
<dbReference type="PANTHER" id="PTHR34235">
    <property type="entry name" value="SLR1203 PROTEIN-RELATED"/>
    <property type="match status" value="1"/>
</dbReference>
<dbReference type="EMBL" id="JADQBC010000108">
    <property type="protein sequence ID" value="MBR8829103.1"/>
    <property type="molecule type" value="Genomic_DNA"/>
</dbReference>
<dbReference type="AlphaFoldDB" id="A0A941GYW8"/>
<keyword evidence="1" id="KW-0175">Coiled coil</keyword>
<dbReference type="Pfam" id="PF01724">
    <property type="entry name" value="DUF29"/>
    <property type="match status" value="1"/>
</dbReference>
<dbReference type="Gene3D" id="1.20.1220.20">
    <property type="entry name" value="Uncharcterised protein PF01724"/>
    <property type="match status" value="1"/>
</dbReference>
<evidence type="ECO:0000313" key="2">
    <source>
        <dbReference type="EMBL" id="MBR8829103.1"/>
    </source>
</evidence>
<feature type="coiled-coil region" evidence="1">
    <location>
        <begin position="28"/>
        <end position="62"/>
    </location>
</feature>
<comment type="caution">
    <text evidence="2">The sequence shown here is derived from an EMBL/GenBank/DDBJ whole genome shotgun (WGS) entry which is preliminary data.</text>
</comment>